<dbReference type="EMBL" id="MJAT01000040">
    <property type="protein sequence ID" value="OEH84241.1"/>
    <property type="molecule type" value="Genomic_DNA"/>
</dbReference>
<dbReference type="PROSITE" id="PS51918">
    <property type="entry name" value="RADICAL_SAM"/>
    <property type="match status" value="1"/>
</dbReference>
<dbReference type="InterPro" id="IPR023404">
    <property type="entry name" value="rSAM_horseshoe"/>
</dbReference>
<keyword evidence="3" id="KW-1185">Reference proteome</keyword>
<dbReference type="SMART" id="SM00729">
    <property type="entry name" value="Elp3"/>
    <property type="match status" value="1"/>
</dbReference>
<dbReference type="PANTHER" id="PTHR42731:SF1">
    <property type="entry name" value="RADICAL SAM DOMAIN PROTEIN"/>
    <property type="match status" value="1"/>
</dbReference>
<dbReference type="InterPro" id="IPR045784">
    <property type="entry name" value="Radical_SAM_N2"/>
</dbReference>
<gene>
    <name evidence="2" type="ORF">BHU72_12620</name>
</gene>
<dbReference type="NCBIfam" id="TIGR03960">
    <property type="entry name" value="rSAM_fuse_unch"/>
    <property type="match status" value="1"/>
</dbReference>
<accession>A0A1E5L2G3</accession>
<dbReference type="Gene3D" id="3.80.30.20">
    <property type="entry name" value="tm_1862 like domain"/>
    <property type="match status" value="1"/>
</dbReference>
<dbReference type="Proteomes" id="UP000095255">
    <property type="component" value="Unassembled WGS sequence"/>
</dbReference>
<dbReference type="PANTHER" id="PTHR42731">
    <property type="entry name" value="SLL1084 PROTEIN"/>
    <property type="match status" value="1"/>
</dbReference>
<dbReference type="InterPro" id="IPR006638">
    <property type="entry name" value="Elp3/MiaA/NifB-like_rSAM"/>
</dbReference>
<dbReference type="STRING" id="1390249.BHU72_12620"/>
<evidence type="ECO:0000259" key="1">
    <source>
        <dbReference type="PROSITE" id="PS51918"/>
    </source>
</evidence>
<dbReference type="Pfam" id="PF04055">
    <property type="entry name" value="Radical_SAM"/>
    <property type="match status" value="1"/>
</dbReference>
<dbReference type="GO" id="GO:0051536">
    <property type="term" value="F:iron-sulfur cluster binding"/>
    <property type="evidence" value="ECO:0007669"/>
    <property type="project" value="InterPro"/>
</dbReference>
<dbReference type="GO" id="GO:0003824">
    <property type="term" value="F:catalytic activity"/>
    <property type="evidence" value="ECO:0007669"/>
    <property type="project" value="InterPro"/>
</dbReference>
<comment type="caution">
    <text evidence="2">The sequence shown here is derived from an EMBL/GenBank/DDBJ whole genome shotgun (WGS) entry which is preliminary data.</text>
</comment>
<name>A0A1E5L2G3_9FIRM</name>
<dbReference type="InterPro" id="IPR058240">
    <property type="entry name" value="rSAM_sf"/>
</dbReference>
<dbReference type="InterPro" id="IPR023862">
    <property type="entry name" value="CHP03960_rSAM"/>
</dbReference>
<dbReference type="OrthoDB" id="9806827at2"/>
<reference evidence="2 3" key="1">
    <citation type="submission" date="2016-09" db="EMBL/GenBank/DDBJ databases">
        <title>Desulfuribacillus arsenicus sp. nov., an obligately anaerobic, dissimilatory arsenic- and antimonate-reducing bacterium isolated from anoxic sediments.</title>
        <authorList>
            <person name="Abin C.A."/>
            <person name="Hollibaugh J.T."/>
        </authorList>
    </citation>
    <scope>NUCLEOTIDE SEQUENCE [LARGE SCALE GENOMIC DNA]</scope>
    <source>
        <strain evidence="2 3">MLFW-2</strain>
    </source>
</reference>
<evidence type="ECO:0000313" key="3">
    <source>
        <dbReference type="Proteomes" id="UP000095255"/>
    </source>
</evidence>
<dbReference type="RefSeq" id="WP_069703478.1">
    <property type="nucleotide sequence ID" value="NZ_MJAT01000040.1"/>
</dbReference>
<proteinExistence type="predicted"/>
<dbReference type="SFLD" id="SFLDG01082">
    <property type="entry name" value="B12-binding_domain_containing"/>
    <property type="match status" value="1"/>
</dbReference>
<dbReference type="InterPro" id="IPR007197">
    <property type="entry name" value="rSAM"/>
</dbReference>
<dbReference type="CDD" id="cd01335">
    <property type="entry name" value="Radical_SAM"/>
    <property type="match status" value="1"/>
</dbReference>
<dbReference type="SFLD" id="SFLDS00029">
    <property type="entry name" value="Radical_SAM"/>
    <property type="match status" value="1"/>
</dbReference>
<dbReference type="SUPFAM" id="SSF102114">
    <property type="entry name" value="Radical SAM enzymes"/>
    <property type="match status" value="1"/>
</dbReference>
<organism evidence="2 3">
    <name type="scientific">Desulfuribacillus stibiiarsenatis</name>
    <dbReference type="NCBI Taxonomy" id="1390249"/>
    <lineage>
        <taxon>Bacteria</taxon>
        <taxon>Bacillati</taxon>
        <taxon>Bacillota</taxon>
        <taxon>Desulfuribacillia</taxon>
        <taxon>Desulfuribacillales</taxon>
        <taxon>Desulfuribacillaceae</taxon>
        <taxon>Desulfuribacillus</taxon>
    </lineage>
</organism>
<feature type="domain" description="Radical SAM core" evidence="1">
    <location>
        <begin position="255"/>
        <end position="491"/>
    </location>
</feature>
<protein>
    <submittedName>
        <fullName evidence="2">B12-binding domain-containing radical SAM protein</fullName>
    </submittedName>
</protein>
<evidence type="ECO:0000313" key="2">
    <source>
        <dbReference type="EMBL" id="OEH84241.1"/>
    </source>
</evidence>
<dbReference type="AlphaFoldDB" id="A0A1E5L2G3"/>
<sequence length="620" mass="70902">MEPICQHEILTQVEKPARYAGNEWNIIVKDHEKMDVTFALAFPDVYEVGMSFLGYKILYHIINARENFYAERAFAPWVDMEQKLRSRDQLLHSSETKTPLKDFDFVSFTLQYEMSYTNILNMLDLAGIPMYSKDRTKEDPLVIGGGPSAFNPEPIADFLDLVVIGEGEEAVIDLANVYKEIQGKEGVTREEVLMHLAQIPGIYVPQFYDVTYGEDSKITSIRPNRDGIPEKIEKRVLKDLDAAEYPEDLVVPFLNIVHDRVMLEIQRGCTRGCRFCQAGMVYRPVRERKKENLRKIARTLIDKTGYDEISLTSLASNDYTQIQELIHELLEEFKDNRISISLPSLRADKFSVDLAEKLQQVRKSGLTFAPEAGSQRMRDVINKGVEEQDLIDAVTSAFRSGYKQVKLYFLLGLPTETDEDVVGIADLADKVVDAYKAVNGGKAKGLRVTVSTSLFVPKPHTPFQWVGQVTKDELHRRRLILQNSFRSKAITYNWHDPNVSFLEGVISRGDRRLSKVIYQAWKNGCKFDSWTEQFRNREWLQAYQQVGIDPESYAFRQYGFDEILPWEHISSGVSKKYLKLEYERALLGKTIEDCKTNNCTGCGVCQSLGVDVVVWKGEEA</sequence>
<dbReference type="Pfam" id="PF19864">
    <property type="entry name" value="Radical_SAM_N2"/>
    <property type="match status" value="1"/>
</dbReference>